<evidence type="ECO:0000313" key="8">
    <source>
        <dbReference type="EMBL" id="TWF39957.1"/>
    </source>
</evidence>
<reference evidence="8 9" key="1">
    <citation type="submission" date="2019-06" db="EMBL/GenBank/DDBJ databases">
        <title>Sorghum-associated microbial communities from plants grown in Nebraska, USA.</title>
        <authorList>
            <person name="Schachtman D."/>
        </authorList>
    </citation>
    <scope>NUCLEOTIDE SEQUENCE [LARGE SCALE GENOMIC DNA]</scope>
    <source>
        <strain evidence="8 9">1209</strain>
    </source>
</reference>
<comment type="subcellular location">
    <subcellularLocation>
        <location evidence="1">Cell outer membrane</location>
    </subcellularLocation>
</comment>
<dbReference type="Pfam" id="PF07980">
    <property type="entry name" value="SusD_RagB"/>
    <property type="match status" value="1"/>
</dbReference>
<evidence type="ECO:0000256" key="2">
    <source>
        <dbReference type="ARBA" id="ARBA00006275"/>
    </source>
</evidence>
<name>A0A561PPC3_9BACT</name>
<feature type="domain" description="SusD-like N-terminal" evidence="7">
    <location>
        <begin position="22"/>
        <end position="209"/>
    </location>
</feature>
<dbReference type="PROSITE" id="PS51257">
    <property type="entry name" value="PROKAR_LIPOPROTEIN"/>
    <property type="match status" value="1"/>
</dbReference>
<evidence type="ECO:0000256" key="4">
    <source>
        <dbReference type="ARBA" id="ARBA00023136"/>
    </source>
</evidence>
<evidence type="ECO:0000259" key="6">
    <source>
        <dbReference type="Pfam" id="PF07980"/>
    </source>
</evidence>
<feature type="domain" description="RagB/SusD" evidence="6">
    <location>
        <begin position="316"/>
        <end position="624"/>
    </location>
</feature>
<dbReference type="RefSeq" id="WP_145671128.1">
    <property type="nucleotide sequence ID" value="NZ_VIWO01000005.1"/>
</dbReference>
<evidence type="ECO:0000256" key="1">
    <source>
        <dbReference type="ARBA" id="ARBA00004442"/>
    </source>
</evidence>
<evidence type="ECO:0000259" key="7">
    <source>
        <dbReference type="Pfam" id="PF14322"/>
    </source>
</evidence>
<keyword evidence="3" id="KW-0732">Signal</keyword>
<dbReference type="GO" id="GO:0009279">
    <property type="term" value="C:cell outer membrane"/>
    <property type="evidence" value="ECO:0007669"/>
    <property type="project" value="UniProtKB-SubCell"/>
</dbReference>
<dbReference type="Pfam" id="PF14322">
    <property type="entry name" value="SusD-like_3"/>
    <property type="match status" value="1"/>
</dbReference>
<dbReference type="SUPFAM" id="SSF48452">
    <property type="entry name" value="TPR-like"/>
    <property type="match status" value="1"/>
</dbReference>
<dbReference type="EMBL" id="VIWO01000005">
    <property type="protein sequence ID" value="TWF39957.1"/>
    <property type="molecule type" value="Genomic_DNA"/>
</dbReference>
<organism evidence="8 9">
    <name type="scientific">Chitinophaga polysaccharea</name>
    <dbReference type="NCBI Taxonomy" id="1293035"/>
    <lineage>
        <taxon>Bacteria</taxon>
        <taxon>Pseudomonadati</taxon>
        <taxon>Bacteroidota</taxon>
        <taxon>Chitinophagia</taxon>
        <taxon>Chitinophagales</taxon>
        <taxon>Chitinophagaceae</taxon>
        <taxon>Chitinophaga</taxon>
    </lineage>
</organism>
<dbReference type="InterPro" id="IPR012944">
    <property type="entry name" value="SusD_RagB_dom"/>
</dbReference>
<dbReference type="AlphaFoldDB" id="A0A561PPC3"/>
<evidence type="ECO:0000256" key="5">
    <source>
        <dbReference type="ARBA" id="ARBA00023237"/>
    </source>
</evidence>
<proteinExistence type="inferred from homology"/>
<dbReference type="OrthoDB" id="608091at2"/>
<dbReference type="InterPro" id="IPR011990">
    <property type="entry name" value="TPR-like_helical_dom_sf"/>
</dbReference>
<protein>
    <submittedName>
        <fullName evidence="8">Putative outer membrane starch-binding protein</fullName>
    </submittedName>
</protein>
<keyword evidence="5" id="KW-0998">Cell outer membrane</keyword>
<keyword evidence="9" id="KW-1185">Reference proteome</keyword>
<dbReference type="Proteomes" id="UP000320811">
    <property type="component" value="Unassembled WGS sequence"/>
</dbReference>
<dbReference type="Gene3D" id="1.25.40.390">
    <property type="match status" value="1"/>
</dbReference>
<accession>A0A561PPC3</accession>
<sequence length="624" mass="70486">MIRKLLYHGLMLFCITTISCKKYLDVVPKEVVTEKDIYDNINTAERAWANMYTSLNTSSTNIYTNTTLAACTDECKNHWENVPELKFNSGAWGPTDNSLDTWGTAWQFIRRANIFLKNIDKTPIPQDRADYYSTRIPQYKAEVRFLRAKLYFELLRAYGAVPLLGDDVTDVSAKVPDELNIRKPIDEVVNYIVTELDKVTPTLPIDYTDNPGETGRITRGGAMALKAITLLYAASPLLNGNTMYAGIKNTDGTQLFPQAYDKEKWKKAADAAKAVLDMNVYTLNNPNPTNPIDNYARLFYSREYKETILPLLLGSTRDLDQNIQPNGQDAQSAGGYGKFSVLQEMVDAYEMKNGLPITDPNAGYTKDGFWNGPLWDGKTFRQAANISNMYKDRDPRFYASINFQYAYWDSANHRRPLRYAYFGNNGGASDGWPKSGTNCETGYNMRKWCDPGVNLRGSGNGNRNFPIIRLAEIYLIYAEAMNEYLDAPSQDVYDAINKVRARVSMPALPVSGTNDNTKAGMRKRIQNEWRVEFAFEGKRFWNVRRWLIARNVDNGGVHGMNARPTAAELQATGLDPNSEAAGVAVFYKLTTIQTRVFLDRHYLMPIPQSEIDKGGGKLVQNLGW</sequence>
<keyword evidence="4" id="KW-0472">Membrane</keyword>
<dbReference type="InterPro" id="IPR033985">
    <property type="entry name" value="SusD-like_N"/>
</dbReference>
<comment type="caution">
    <text evidence="8">The sequence shown here is derived from an EMBL/GenBank/DDBJ whole genome shotgun (WGS) entry which is preliminary data.</text>
</comment>
<gene>
    <name evidence="8" type="ORF">FHW36_105398</name>
</gene>
<evidence type="ECO:0000313" key="9">
    <source>
        <dbReference type="Proteomes" id="UP000320811"/>
    </source>
</evidence>
<evidence type="ECO:0000256" key="3">
    <source>
        <dbReference type="ARBA" id="ARBA00022729"/>
    </source>
</evidence>
<comment type="similarity">
    <text evidence="2">Belongs to the SusD family.</text>
</comment>